<organism evidence="1 2">
    <name type="scientific">Smallanthus sonchifolius</name>
    <dbReference type="NCBI Taxonomy" id="185202"/>
    <lineage>
        <taxon>Eukaryota</taxon>
        <taxon>Viridiplantae</taxon>
        <taxon>Streptophyta</taxon>
        <taxon>Embryophyta</taxon>
        <taxon>Tracheophyta</taxon>
        <taxon>Spermatophyta</taxon>
        <taxon>Magnoliopsida</taxon>
        <taxon>eudicotyledons</taxon>
        <taxon>Gunneridae</taxon>
        <taxon>Pentapetalae</taxon>
        <taxon>asterids</taxon>
        <taxon>campanulids</taxon>
        <taxon>Asterales</taxon>
        <taxon>Asteraceae</taxon>
        <taxon>Asteroideae</taxon>
        <taxon>Heliantheae alliance</taxon>
        <taxon>Millerieae</taxon>
        <taxon>Smallanthus</taxon>
    </lineage>
</organism>
<sequence length="82" mass="9157">MKATTEDNQIGPIDSKNTNQALCTFLFPSFPLYLPHTQNGLIGLHNSPPLISISTAVTYYFHEIIACWLIGSWFIVLTCNGR</sequence>
<dbReference type="EMBL" id="CM042036">
    <property type="protein sequence ID" value="KAI3745138.1"/>
    <property type="molecule type" value="Genomic_DNA"/>
</dbReference>
<gene>
    <name evidence="1" type="ORF">L1987_58241</name>
</gene>
<keyword evidence="2" id="KW-1185">Reference proteome</keyword>
<accession>A0ACB9DF71</accession>
<dbReference type="Proteomes" id="UP001056120">
    <property type="component" value="Linkage Group LG19"/>
</dbReference>
<evidence type="ECO:0000313" key="1">
    <source>
        <dbReference type="EMBL" id="KAI3745138.1"/>
    </source>
</evidence>
<proteinExistence type="predicted"/>
<protein>
    <submittedName>
        <fullName evidence="1">Uncharacterized protein</fullName>
    </submittedName>
</protein>
<evidence type="ECO:0000313" key="2">
    <source>
        <dbReference type="Proteomes" id="UP001056120"/>
    </source>
</evidence>
<reference evidence="1 2" key="2">
    <citation type="journal article" date="2022" name="Mol. Ecol. Resour.">
        <title>The genomes of chicory, endive, great burdock and yacon provide insights into Asteraceae paleo-polyploidization history and plant inulin production.</title>
        <authorList>
            <person name="Fan W."/>
            <person name="Wang S."/>
            <person name="Wang H."/>
            <person name="Wang A."/>
            <person name="Jiang F."/>
            <person name="Liu H."/>
            <person name="Zhao H."/>
            <person name="Xu D."/>
            <person name="Zhang Y."/>
        </authorList>
    </citation>
    <scope>NUCLEOTIDE SEQUENCE [LARGE SCALE GENOMIC DNA]</scope>
    <source>
        <strain evidence="2">cv. Yunnan</strain>
        <tissue evidence="1">Leaves</tissue>
    </source>
</reference>
<reference evidence="2" key="1">
    <citation type="journal article" date="2022" name="Mol. Ecol. Resour.">
        <title>The genomes of chicory, endive, great burdock and yacon provide insights into Asteraceae palaeo-polyploidization history and plant inulin production.</title>
        <authorList>
            <person name="Fan W."/>
            <person name="Wang S."/>
            <person name="Wang H."/>
            <person name="Wang A."/>
            <person name="Jiang F."/>
            <person name="Liu H."/>
            <person name="Zhao H."/>
            <person name="Xu D."/>
            <person name="Zhang Y."/>
        </authorList>
    </citation>
    <scope>NUCLEOTIDE SEQUENCE [LARGE SCALE GENOMIC DNA]</scope>
    <source>
        <strain evidence="2">cv. Yunnan</strain>
    </source>
</reference>
<name>A0ACB9DF71_9ASTR</name>
<comment type="caution">
    <text evidence="1">The sequence shown here is derived from an EMBL/GenBank/DDBJ whole genome shotgun (WGS) entry which is preliminary data.</text>
</comment>